<sequence>MHDRSHAVMVLPVHLPNQKHVTFKDGHEEGALQAARSRQTMLESWLQLNQSDTHAQTVLYTGIPYNYVYDRNKWKRRKRGGNKIVPIMYVVNVKDDEGFYLRMLLLHIPVLEALSFFERLTTSFMILSSSVSPSLAEFR</sequence>
<accession>A0A4Y2EE61</accession>
<dbReference type="Proteomes" id="UP000499080">
    <property type="component" value="Unassembled WGS sequence"/>
</dbReference>
<protein>
    <submittedName>
        <fullName evidence="1">Uncharacterized protein</fullName>
    </submittedName>
</protein>
<evidence type="ECO:0000313" key="1">
    <source>
        <dbReference type="EMBL" id="GBM26358.1"/>
    </source>
</evidence>
<proteinExistence type="predicted"/>
<comment type="caution">
    <text evidence="1">The sequence shown here is derived from an EMBL/GenBank/DDBJ whole genome shotgun (WGS) entry which is preliminary data.</text>
</comment>
<name>A0A4Y2EE61_ARAVE</name>
<dbReference type="OrthoDB" id="7789720at2759"/>
<dbReference type="EMBL" id="BGPR01000558">
    <property type="protein sequence ID" value="GBM26358.1"/>
    <property type="molecule type" value="Genomic_DNA"/>
</dbReference>
<dbReference type="AlphaFoldDB" id="A0A4Y2EE61"/>
<organism evidence="1 2">
    <name type="scientific">Araneus ventricosus</name>
    <name type="common">Orbweaver spider</name>
    <name type="synonym">Epeira ventricosa</name>
    <dbReference type="NCBI Taxonomy" id="182803"/>
    <lineage>
        <taxon>Eukaryota</taxon>
        <taxon>Metazoa</taxon>
        <taxon>Ecdysozoa</taxon>
        <taxon>Arthropoda</taxon>
        <taxon>Chelicerata</taxon>
        <taxon>Arachnida</taxon>
        <taxon>Araneae</taxon>
        <taxon>Araneomorphae</taxon>
        <taxon>Entelegynae</taxon>
        <taxon>Araneoidea</taxon>
        <taxon>Araneidae</taxon>
        <taxon>Araneus</taxon>
    </lineage>
</organism>
<gene>
    <name evidence="1" type="ORF">AVEN_239358_1</name>
</gene>
<reference evidence="1 2" key="1">
    <citation type="journal article" date="2019" name="Sci. Rep.">
        <title>Orb-weaving spider Araneus ventricosus genome elucidates the spidroin gene catalogue.</title>
        <authorList>
            <person name="Kono N."/>
            <person name="Nakamura H."/>
            <person name="Ohtoshi R."/>
            <person name="Moran D.A.P."/>
            <person name="Shinohara A."/>
            <person name="Yoshida Y."/>
            <person name="Fujiwara M."/>
            <person name="Mori M."/>
            <person name="Tomita M."/>
            <person name="Arakawa K."/>
        </authorList>
    </citation>
    <scope>NUCLEOTIDE SEQUENCE [LARGE SCALE GENOMIC DNA]</scope>
</reference>
<evidence type="ECO:0000313" key="2">
    <source>
        <dbReference type="Proteomes" id="UP000499080"/>
    </source>
</evidence>
<keyword evidence="2" id="KW-1185">Reference proteome</keyword>